<keyword evidence="3 8" id="KW-0479">Metal-binding</keyword>
<feature type="binding site" evidence="8">
    <location>
        <position position="53"/>
    </location>
    <ligand>
        <name>Mg(2+)</name>
        <dbReference type="ChEBI" id="CHEBI:18420"/>
    </ligand>
</feature>
<evidence type="ECO:0000256" key="1">
    <source>
        <dbReference type="ARBA" id="ARBA00001946"/>
    </source>
</evidence>
<dbReference type="Pfam" id="PF06888">
    <property type="entry name" value="Put_Phosphatase"/>
    <property type="match status" value="1"/>
</dbReference>
<keyword evidence="5 8" id="KW-0460">Magnesium</keyword>
<dbReference type="NCBIfam" id="TIGR01488">
    <property type="entry name" value="HAD-SF-IB"/>
    <property type="match status" value="1"/>
</dbReference>
<dbReference type="AlphaFoldDB" id="A0A0K8TH61"/>
<dbReference type="EMBL" id="GBRD01000893">
    <property type="protein sequence ID" value="JAG64928.1"/>
    <property type="molecule type" value="Transcribed_RNA"/>
</dbReference>
<feature type="active site" description="Nucleophile" evidence="6">
    <location>
        <position position="51"/>
    </location>
</feature>
<dbReference type="PIRSF" id="PIRSF031051">
    <property type="entry name" value="PyrdxlP_Pase_PHOSPHO2"/>
    <property type="match status" value="1"/>
</dbReference>
<dbReference type="InterPro" id="IPR016965">
    <property type="entry name" value="Pase_PHOSPHO-typ"/>
</dbReference>
<dbReference type="SUPFAM" id="SSF56784">
    <property type="entry name" value="HAD-like"/>
    <property type="match status" value="1"/>
</dbReference>
<feature type="binding site" evidence="8">
    <location>
        <position position="51"/>
    </location>
    <ligand>
        <name>Mg(2+)</name>
        <dbReference type="ChEBI" id="CHEBI:18420"/>
    </ligand>
</feature>
<keyword evidence="4" id="KW-0378">Hydrolase</keyword>
<feature type="non-terminal residue" evidence="9">
    <location>
        <position position="1"/>
    </location>
</feature>
<feature type="binding site" evidence="7">
    <location>
        <position position="62"/>
    </location>
    <ligand>
        <name>substrate</name>
    </ligand>
</feature>
<evidence type="ECO:0000256" key="8">
    <source>
        <dbReference type="PIRSR" id="PIRSR031051-3"/>
    </source>
</evidence>
<dbReference type="GO" id="GO:0016791">
    <property type="term" value="F:phosphatase activity"/>
    <property type="evidence" value="ECO:0007669"/>
    <property type="project" value="InterPro"/>
</dbReference>
<feature type="binding site" evidence="8">
    <location>
        <position position="215"/>
    </location>
    <ligand>
        <name>Mg(2+)</name>
        <dbReference type="ChEBI" id="CHEBI:18420"/>
    </ligand>
</feature>
<evidence type="ECO:0000313" key="9">
    <source>
        <dbReference type="EMBL" id="JAG64928.1"/>
    </source>
</evidence>
<feature type="binding site" evidence="7">
    <location>
        <position position="135"/>
    </location>
    <ligand>
        <name>substrate</name>
    </ligand>
</feature>
<evidence type="ECO:0000256" key="2">
    <source>
        <dbReference type="ARBA" id="ARBA00008541"/>
    </source>
</evidence>
<comment type="cofactor">
    <cofactor evidence="1 8">
        <name>Mg(2+)</name>
        <dbReference type="ChEBI" id="CHEBI:18420"/>
    </cofactor>
</comment>
<evidence type="ECO:0000256" key="7">
    <source>
        <dbReference type="PIRSR" id="PIRSR031051-2"/>
    </source>
</evidence>
<proteinExistence type="inferred from homology"/>
<dbReference type="PANTHER" id="PTHR20889">
    <property type="entry name" value="PHOSPHATASE, ORPHAN 1, 2"/>
    <property type="match status" value="1"/>
</dbReference>
<evidence type="ECO:0000256" key="3">
    <source>
        <dbReference type="ARBA" id="ARBA00022723"/>
    </source>
</evidence>
<reference evidence="9" key="1">
    <citation type="submission" date="2014-09" db="EMBL/GenBank/DDBJ databases">
        <authorList>
            <person name="Magalhaes I.L.F."/>
            <person name="Oliveira U."/>
            <person name="Santos F.R."/>
            <person name="Vidigal T.H.D.A."/>
            <person name="Brescovit A.D."/>
            <person name="Santos A.J."/>
        </authorList>
    </citation>
    <scope>NUCLEOTIDE SEQUENCE</scope>
</reference>
<dbReference type="NCBIfam" id="TIGR01489">
    <property type="entry name" value="DKMTPPase-SF"/>
    <property type="match status" value="1"/>
</dbReference>
<evidence type="ECO:0000256" key="4">
    <source>
        <dbReference type="ARBA" id="ARBA00022801"/>
    </source>
</evidence>
<dbReference type="PANTHER" id="PTHR20889:SF12">
    <property type="entry name" value="LP01149P"/>
    <property type="match status" value="1"/>
</dbReference>
<organism evidence="9">
    <name type="scientific">Lygus hesperus</name>
    <name type="common">Western plant bug</name>
    <dbReference type="NCBI Taxonomy" id="30085"/>
    <lineage>
        <taxon>Eukaryota</taxon>
        <taxon>Metazoa</taxon>
        <taxon>Ecdysozoa</taxon>
        <taxon>Arthropoda</taxon>
        <taxon>Hexapoda</taxon>
        <taxon>Insecta</taxon>
        <taxon>Pterygota</taxon>
        <taxon>Neoptera</taxon>
        <taxon>Paraneoptera</taxon>
        <taxon>Hemiptera</taxon>
        <taxon>Heteroptera</taxon>
        <taxon>Panheteroptera</taxon>
        <taxon>Cimicomorpha</taxon>
        <taxon>Miridae</taxon>
        <taxon>Mirini</taxon>
        <taxon>Lygus</taxon>
    </lineage>
</organism>
<dbReference type="InterPro" id="IPR006384">
    <property type="entry name" value="HAD_hydro_PyrdxlP_Pase-like"/>
</dbReference>
<sequence length="277" mass="31806">TDDSVFNFCICVLCYLSRYLGFLVVDQSVSSTVRLKLIHHIEMPNLLLAFDFDHTIIDDNSDTVVRDLLKEKPTRSHSSSGWTSYMQEIFTMLAAQGTTEHQIRKAVVDLQEVNGFSNLMEYLQNINAEVIIISDSNEYFIHHWLVGKGFVDKVKKVFSNPAKFVKGELKIEKYHVQDWCQNSTENLCKGYILENYINDRKCEGIVFDQVLYVGDGQNDYCPSTKLRETDVTFPRVGYALQKKLEQLLAVGEKTGILATICPWTTHDDILNFIRVKE</sequence>
<evidence type="ECO:0008006" key="10">
    <source>
        <dbReference type="Google" id="ProtNLM"/>
    </source>
</evidence>
<protein>
    <recommendedName>
        <fullName evidence="10">Pyridoxal phosphate phosphatase PHOSPHO2</fullName>
    </recommendedName>
</protein>
<dbReference type="InterPro" id="IPR023214">
    <property type="entry name" value="HAD_sf"/>
</dbReference>
<evidence type="ECO:0000256" key="6">
    <source>
        <dbReference type="PIRSR" id="PIRSR031051-1"/>
    </source>
</evidence>
<name>A0A0K8TH61_LYGHE</name>
<comment type="similarity">
    <text evidence="2">Belongs to the HAD-like hydrolase superfamily. PHOSPHO family.</text>
</comment>
<feature type="active site" description="Proton donor" evidence="6">
    <location>
        <position position="53"/>
    </location>
</feature>
<evidence type="ECO:0000256" key="5">
    <source>
        <dbReference type="ARBA" id="ARBA00022842"/>
    </source>
</evidence>
<accession>A0A0K8TH61</accession>
<dbReference type="GO" id="GO:0046872">
    <property type="term" value="F:metal ion binding"/>
    <property type="evidence" value="ECO:0007669"/>
    <property type="project" value="UniProtKB-KW"/>
</dbReference>
<dbReference type="InterPro" id="IPR036412">
    <property type="entry name" value="HAD-like_sf"/>
</dbReference>
<dbReference type="Gene3D" id="3.40.50.1000">
    <property type="entry name" value="HAD superfamily/HAD-like"/>
    <property type="match status" value="1"/>
</dbReference>